<proteinExistence type="predicted"/>
<dbReference type="InterPro" id="IPR018244">
    <property type="entry name" value="Allrgn_V5/Tpx1_CS"/>
</dbReference>
<keyword evidence="2" id="KW-0732">Signal</keyword>
<protein>
    <submittedName>
        <fullName evidence="4">CAP domain-containing protein</fullName>
    </submittedName>
</protein>
<dbReference type="InterPro" id="IPR035940">
    <property type="entry name" value="CAP_sf"/>
</dbReference>
<evidence type="ECO:0000313" key="5">
    <source>
        <dbReference type="Proteomes" id="UP001610335"/>
    </source>
</evidence>
<feature type="region of interest" description="Disordered" evidence="1">
    <location>
        <begin position="224"/>
        <end position="249"/>
    </location>
</feature>
<dbReference type="Proteomes" id="UP001610335">
    <property type="component" value="Unassembled WGS sequence"/>
</dbReference>
<dbReference type="Gene3D" id="3.40.33.10">
    <property type="entry name" value="CAP"/>
    <property type="match status" value="1"/>
</dbReference>
<dbReference type="PROSITE" id="PS01009">
    <property type="entry name" value="CRISP_1"/>
    <property type="match status" value="1"/>
</dbReference>
<feature type="signal peptide" evidence="2">
    <location>
        <begin position="1"/>
        <end position="47"/>
    </location>
</feature>
<evidence type="ECO:0000256" key="2">
    <source>
        <dbReference type="SAM" id="SignalP"/>
    </source>
</evidence>
<evidence type="ECO:0000313" key="4">
    <source>
        <dbReference type="EMBL" id="KAL2815624.1"/>
    </source>
</evidence>
<dbReference type="SMART" id="SM00198">
    <property type="entry name" value="SCP"/>
    <property type="match status" value="1"/>
</dbReference>
<dbReference type="SUPFAM" id="SSF55797">
    <property type="entry name" value="PR-1-like"/>
    <property type="match status" value="1"/>
</dbReference>
<name>A0ABR4HKC3_9EURO</name>
<dbReference type="InterPro" id="IPR014044">
    <property type="entry name" value="CAP_dom"/>
</dbReference>
<sequence length="282" mass="30408">MHLLPRLSSMLTSTTSTSTSTSTRFSSSLPLLLLHLLTILTATPTNATETVIVTITATATAKSTATTTPIVPQDPSYTSSSLFKYSILDTSNTYRATYNASDLTWNDTLASYARDWAGACVWEHSHGPYGENLAYGYLNATSAVQAWGDEVALYDFNKPTGFTEETGHFTQLVWKGTREVGCAAVDCGLSEFDSDDDEKDDEEGKGTKRAQGWYVVCEMNVQEGSGDLDSLDEGDSDDMDSGETDLDNTGLSGAILKSGGGLLESNVKWAGWWVGMYILSSV</sequence>
<gene>
    <name evidence="4" type="ORF">BDW59DRAFT_166692</name>
</gene>
<comment type="caution">
    <text evidence="4">The sequence shown here is derived from an EMBL/GenBank/DDBJ whole genome shotgun (WGS) entry which is preliminary data.</text>
</comment>
<dbReference type="PRINTS" id="PR00837">
    <property type="entry name" value="V5TPXLIKE"/>
</dbReference>
<keyword evidence="5" id="KW-1185">Reference proteome</keyword>
<dbReference type="PANTHER" id="PTHR10334">
    <property type="entry name" value="CYSTEINE-RICH SECRETORY PROTEIN-RELATED"/>
    <property type="match status" value="1"/>
</dbReference>
<reference evidence="4 5" key="1">
    <citation type="submission" date="2024-07" db="EMBL/GenBank/DDBJ databases">
        <title>Section-level genome sequencing and comparative genomics of Aspergillus sections Usti and Cavernicolus.</title>
        <authorList>
            <consortium name="Lawrence Berkeley National Laboratory"/>
            <person name="Nybo J.L."/>
            <person name="Vesth T.C."/>
            <person name="Theobald S."/>
            <person name="Frisvad J.C."/>
            <person name="Larsen T.O."/>
            <person name="Kjaerboelling I."/>
            <person name="Rothschild-Mancinelli K."/>
            <person name="Lyhne E.K."/>
            <person name="Kogle M.E."/>
            <person name="Barry K."/>
            <person name="Clum A."/>
            <person name="Na H."/>
            <person name="Ledsgaard L."/>
            <person name="Lin J."/>
            <person name="Lipzen A."/>
            <person name="Kuo A."/>
            <person name="Riley R."/>
            <person name="Mondo S."/>
            <person name="LaButti K."/>
            <person name="Haridas S."/>
            <person name="Pangalinan J."/>
            <person name="Salamov A.A."/>
            <person name="Simmons B.A."/>
            <person name="Magnuson J.K."/>
            <person name="Chen J."/>
            <person name="Drula E."/>
            <person name="Henrissat B."/>
            <person name="Wiebenga A."/>
            <person name="Lubbers R.J."/>
            <person name="Gomes A.C."/>
            <person name="Makela M.R."/>
            <person name="Stajich J."/>
            <person name="Grigoriev I.V."/>
            <person name="Mortensen U.H."/>
            <person name="De vries R.P."/>
            <person name="Baker S.E."/>
            <person name="Andersen M.R."/>
        </authorList>
    </citation>
    <scope>NUCLEOTIDE SEQUENCE [LARGE SCALE GENOMIC DNA]</scope>
    <source>
        <strain evidence="4 5">CBS 600.67</strain>
    </source>
</reference>
<organism evidence="4 5">
    <name type="scientific">Aspergillus cavernicola</name>
    <dbReference type="NCBI Taxonomy" id="176166"/>
    <lineage>
        <taxon>Eukaryota</taxon>
        <taxon>Fungi</taxon>
        <taxon>Dikarya</taxon>
        <taxon>Ascomycota</taxon>
        <taxon>Pezizomycotina</taxon>
        <taxon>Eurotiomycetes</taxon>
        <taxon>Eurotiomycetidae</taxon>
        <taxon>Eurotiales</taxon>
        <taxon>Aspergillaceae</taxon>
        <taxon>Aspergillus</taxon>
        <taxon>Aspergillus subgen. Nidulantes</taxon>
    </lineage>
</organism>
<dbReference type="EMBL" id="JBFXLS010000110">
    <property type="protein sequence ID" value="KAL2815624.1"/>
    <property type="molecule type" value="Genomic_DNA"/>
</dbReference>
<evidence type="ECO:0000256" key="1">
    <source>
        <dbReference type="SAM" id="MobiDB-lite"/>
    </source>
</evidence>
<feature type="chain" id="PRO_5047011947" evidence="2">
    <location>
        <begin position="48"/>
        <end position="282"/>
    </location>
</feature>
<dbReference type="InterPro" id="IPR001283">
    <property type="entry name" value="CRISP-related"/>
</dbReference>
<evidence type="ECO:0000259" key="3">
    <source>
        <dbReference type="SMART" id="SM00198"/>
    </source>
</evidence>
<feature type="region of interest" description="Disordered" evidence="1">
    <location>
        <begin position="1"/>
        <end position="23"/>
    </location>
</feature>
<feature type="domain" description="SCP" evidence="3">
    <location>
        <begin position="82"/>
        <end position="223"/>
    </location>
</feature>
<feature type="compositionally biased region" description="Acidic residues" evidence="1">
    <location>
        <begin position="229"/>
        <end position="246"/>
    </location>
</feature>
<dbReference type="Pfam" id="PF00188">
    <property type="entry name" value="CAP"/>
    <property type="match status" value="1"/>
</dbReference>
<accession>A0ABR4HKC3</accession>